<dbReference type="InterPro" id="IPR006143">
    <property type="entry name" value="RND_pump_MFP"/>
</dbReference>
<dbReference type="NCBIfam" id="TIGR01730">
    <property type="entry name" value="RND_mfp"/>
    <property type="match status" value="1"/>
</dbReference>
<keyword evidence="2" id="KW-0813">Transport</keyword>
<dbReference type="Pfam" id="PF25954">
    <property type="entry name" value="Beta-barrel_RND_2"/>
    <property type="match status" value="1"/>
</dbReference>
<dbReference type="GO" id="GO:0060003">
    <property type="term" value="P:copper ion export"/>
    <property type="evidence" value="ECO:0007669"/>
    <property type="project" value="TreeGrafter"/>
</dbReference>
<evidence type="ECO:0000259" key="4">
    <source>
        <dbReference type="Pfam" id="PF25973"/>
    </source>
</evidence>
<evidence type="ECO:0000256" key="1">
    <source>
        <dbReference type="ARBA" id="ARBA00009477"/>
    </source>
</evidence>
<evidence type="ECO:0000313" key="5">
    <source>
        <dbReference type="EMBL" id="OIR00171.1"/>
    </source>
</evidence>
<dbReference type="GO" id="GO:0015679">
    <property type="term" value="P:plasma membrane copper ion transport"/>
    <property type="evidence" value="ECO:0007669"/>
    <property type="project" value="TreeGrafter"/>
</dbReference>
<dbReference type="PROSITE" id="PS51257">
    <property type="entry name" value="PROKAR_LIPOPROTEIN"/>
    <property type="match status" value="1"/>
</dbReference>
<gene>
    <name evidence="5" type="primary">czcB_11</name>
    <name evidence="5" type="ORF">GALL_178170</name>
</gene>
<dbReference type="SUPFAM" id="SSF111369">
    <property type="entry name" value="HlyD-like secretion proteins"/>
    <property type="match status" value="1"/>
</dbReference>
<feature type="domain" description="CusB-like beta-barrel" evidence="3">
    <location>
        <begin position="220"/>
        <end position="295"/>
    </location>
</feature>
<reference evidence="5" key="1">
    <citation type="submission" date="2016-10" db="EMBL/GenBank/DDBJ databases">
        <title>Sequence of Gallionella enrichment culture.</title>
        <authorList>
            <person name="Poehlein A."/>
            <person name="Muehling M."/>
            <person name="Daniel R."/>
        </authorList>
    </citation>
    <scope>NUCLEOTIDE SEQUENCE</scope>
</reference>
<evidence type="ECO:0000259" key="3">
    <source>
        <dbReference type="Pfam" id="PF25954"/>
    </source>
</evidence>
<proteinExistence type="inferred from homology"/>
<dbReference type="InterPro" id="IPR058647">
    <property type="entry name" value="BSH_CzcB-like"/>
</dbReference>
<protein>
    <submittedName>
        <fullName evidence="5">Cobalt-zinc-cadmium resistance protein CzcB</fullName>
    </submittedName>
</protein>
<sequence>MRQISTITWIKYFIIPFSFIIVLTSCKSNEEKKSNEKEKYIIPDSLLKKINIETVQNCQLVNAITLTGSVDFDQDHQINIFPLVSGNVQDVKVQLGDYVNAGQSLATIKSSEMAGYSNSLVMAQTNVTATKKQLDAAKDLFSSGLSSQLDVTNAQASYDQALSQLEMAKRILKINGNNVQGDYVVKAPISGFIVQKNINNNMAIRTDNGNNIFTISDLKTVWVQANVYESNINKIHLGDSVYITTLSYPDRIFKGKIDKLINVLDPANKVMKVRIVLPNYDYALKPLMFTSVDVIDKHNQESICVSKKALIFDHSQYYVLKYTGKGNADITPVTVTSVFGDKVYLSQGVTVGDKIIASEAILIYEALNN</sequence>
<dbReference type="GO" id="GO:0015562">
    <property type="term" value="F:efflux transmembrane transporter activity"/>
    <property type="evidence" value="ECO:0007669"/>
    <property type="project" value="InterPro"/>
</dbReference>
<dbReference type="Gene3D" id="2.40.50.100">
    <property type="match status" value="1"/>
</dbReference>
<dbReference type="Pfam" id="PF25973">
    <property type="entry name" value="BSH_CzcB"/>
    <property type="match status" value="1"/>
</dbReference>
<comment type="caution">
    <text evidence="5">The sequence shown here is derived from an EMBL/GenBank/DDBJ whole genome shotgun (WGS) entry which is preliminary data.</text>
</comment>
<comment type="similarity">
    <text evidence="1">Belongs to the membrane fusion protein (MFP) (TC 8.A.1) family.</text>
</comment>
<dbReference type="Gene3D" id="2.40.420.20">
    <property type="match status" value="1"/>
</dbReference>
<dbReference type="EMBL" id="MLJW01000098">
    <property type="protein sequence ID" value="OIR00171.1"/>
    <property type="molecule type" value="Genomic_DNA"/>
</dbReference>
<evidence type="ECO:0000256" key="2">
    <source>
        <dbReference type="ARBA" id="ARBA00022448"/>
    </source>
</evidence>
<name>A0A1J5RWV7_9ZZZZ</name>
<dbReference type="PANTHER" id="PTHR30097">
    <property type="entry name" value="CATION EFFLUX SYSTEM PROTEIN CUSB"/>
    <property type="match status" value="1"/>
</dbReference>
<dbReference type="InterPro" id="IPR051909">
    <property type="entry name" value="MFP_Cation_Efflux"/>
</dbReference>
<dbReference type="GO" id="GO:0016020">
    <property type="term" value="C:membrane"/>
    <property type="evidence" value="ECO:0007669"/>
    <property type="project" value="InterPro"/>
</dbReference>
<organism evidence="5">
    <name type="scientific">mine drainage metagenome</name>
    <dbReference type="NCBI Taxonomy" id="410659"/>
    <lineage>
        <taxon>unclassified sequences</taxon>
        <taxon>metagenomes</taxon>
        <taxon>ecological metagenomes</taxon>
    </lineage>
</organism>
<dbReference type="Gene3D" id="1.20.1600.10">
    <property type="entry name" value="Outer membrane efflux proteins (OEP)"/>
    <property type="match status" value="1"/>
</dbReference>
<dbReference type="PANTHER" id="PTHR30097:SF4">
    <property type="entry name" value="SLR6042 PROTEIN"/>
    <property type="match status" value="1"/>
</dbReference>
<dbReference type="AlphaFoldDB" id="A0A1J5RWV7"/>
<accession>A0A1J5RWV7</accession>
<feature type="domain" description="CzcB-like barrel-sandwich hybrid" evidence="4">
    <location>
        <begin position="79"/>
        <end position="217"/>
    </location>
</feature>
<dbReference type="InterPro" id="IPR058792">
    <property type="entry name" value="Beta-barrel_RND_2"/>
</dbReference>
<dbReference type="FunFam" id="2.40.30.170:FF:000010">
    <property type="entry name" value="Efflux RND transporter periplasmic adaptor subunit"/>
    <property type="match status" value="1"/>
</dbReference>
<dbReference type="GO" id="GO:0030313">
    <property type="term" value="C:cell envelope"/>
    <property type="evidence" value="ECO:0007669"/>
    <property type="project" value="TreeGrafter"/>
</dbReference>
<dbReference type="Gene3D" id="2.40.30.170">
    <property type="match status" value="1"/>
</dbReference>